<dbReference type="InterPro" id="IPR050481">
    <property type="entry name" value="UDP-glycosyltransf_plant"/>
</dbReference>
<evidence type="ECO:0008006" key="5">
    <source>
        <dbReference type="Google" id="ProtNLM"/>
    </source>
</evidence>
<protein>
    <recommendedName>
        <fullName evidence="5">Glycosyltransferase</fullName>
    </recommendedName>
</protein>
<dbReference type="GO" id="GO:0035251">
    <property type="term" value="F:UDP-glucosyltransferase activity"/>
    <property type="evidence" value="ECO:0007669"/>
    <property type="project" value="InterPro"/>
</dbReference>
<dbReference type="AlphaFoldDB" id="A0A5N5K083"/>
<dbReference type="FunFam" id="3.40.50.2000:FF:000095">
    <property type="entry name" value="Glycosyltransferase"/>
    <property type="match status" value="1"/>
</dbReference>
<evidence type="ECO:0000256" key="1">
    <source>
        <dbReference type="ARBA" id="ARBA00009995"/>
    </source>
</evidence>
<evidence type="ECO:0000313" key="3">
    <source>
        <dbReference type="EMBL" id="KAB5524226.1"/>
    </source>
</evidence>
<evidence type="ECO:0000313" key="4">
    <source>
        <dbReference type="Proteomes" id="UP000326939"/>
    </source>
</evidence>
<gene>
    <name evidence="3" type="ORF">DKX38_021975</name>
</gene>
<dbReference type="SUPFAM" id="SSF53756">
    <property type="entry name" value="UDP-Glycosyltransferase/glycogen phosphorylase"/>
    <property type="match status" value="1"/>
</dbReference>
<evidence type="ECO:0000256" key="2">
    <source>
        <dbReference type="ARBA" id="ARBA00022676"/>
    </source>
</evidence>
<dbReference type="EMBL" id="VDCV01000015">
    <property type="protein sequence ID" value="KAB5524226.1"/>
    <property type="molecule type" value="Genomic_DNA"/>
</dbReference>
<dbReference type="PANTHER" id="PTHR48048">
    <property type="entry name" value="GLYCOSYLTRANSFERASE"/>
    <property type="match status" value="1"/>
</dbReference>
<comment type="caution">
    <text evidence="3">The sequence shown here is derived from an EMBL/GenBank/DDBJ whole genome shotgun (WGS) entry which is preliminary data.</text>
</comment>
<name>A0A5N5K083_9ROSI</name>
<comment type="similarity">
    <text evidence="1">Belongs to the UDP-glycosyltransferase family.</text>
</comment>
<keyword evidence="2" id="KW-0328">Glycosyltransferase</keyword>
<organism evidence="3 4">
    <name type="scientific">Salix brachista</name>
    <dbReference type="NCBI Taxonomy" id="2182728"/>
    <lineage>
        <taxon>Eukaryota</taxon>
        <taxon>Viridiplantae</taxon>
        <taxon>Streptophyta</taxon>
        <taxon>Embryophyta</taxon>
        <taxon>Tracheophyta</taxon>
        <taxon>Spermatophyta</taxon>
        <taxon>Magnoliopsida</taxon>
        <taxon>eudicotyledons</taxon>
        <taxon>Gunneridae</taxon>
        <taxon>Pentapetalae</taxon>
        <taxon>rosids</taxon>
        <taxon>fabids</taxon>
        <taxon>Malpighiales</taxon>
        <taxon>Salicaceae</taxon>
        <taxon>Saliceae</taxon>
        <taxon>Salix</taxon>
    </lineage>
</organism>
<reference evidence="4" key="1">
    <citation type="journal article" date="2019" name="Gigascience">
        <title>De novo genome assembly of the endangered Acer yangbiense, a plant species with extremely small populations endemic to Yunnan Province, China.</title>
        <authorList>
            <person name="Yang J."/>
            <person name="Wariss H.M."/>
            <person name="Tao L."/>
            <person name="Zhang R."/>
            <person name="Yun Q."/>
            <person name="Hollingsworth P."/>
            <person name="Dao Z."/>
            <person name="Luo G."/>
            <person name="Guo H."/>
            <person name="Ma Y."/>
            <person name="Sun W."/>
        </authorList>
    </citation>
    <scope>NUCLEOTIDE SEQUENCE [LARGE SCALE GENOMIC DNA]</scope>
    <source>
        <strain evidence="4">cv. br00</strain>
    </source>
</reference>
<dbReference type="Gene3D" id="3.40.50.2000">
    <property type="entry name" value="Glycogen Phosphorylase B"/>
    <property type="match status" value="3"/>
</dbReference>
<accession>A0A5N5K083</accession>
<dbReference type="PANTHER" id="PTHR48048:SF30">
    <property type="entry name" value="GLYCOSYLTRANSFERASE"/>
    <property type="match status" value="1"/>
</dbReference>
<proteinExistence type="inferred from homology"/>
<sequence>MMEDTIVLYPSPGRGHLFCMVELGKQILKHHPSISITIIISTLPTEPFPVDDPYFSTLPTTYPSITLIHLPKVSLPPITSPLDFVSSFFELPELSNTNLHQTLLNLSKSFNIKALIIDFFCSAAFEFVSSRHNIPIYFFFTSGASGLSVFLHLPVLDKIFTKSLKDLDVIIDLHGIFKIPSKAMPAAICDRSHKVYRYFLDTAKLMMKSAGIVINTSELLEHRALQAIQEGKCDPNEPVPPLFCVGPLVTTGESKSEHECLAWLDSQPSRSVLFLCFGSLGVFDSRQLKETAIALEKSGVRFLWVVRTPRADSQIQARTYFLVDEMKVALPLREAEDEPFVSAPELEERLIELMNSKKGEAVRERVLKLSEDAVAAKSDGGSSCVAMAKLLDSFKKG</sequence>
<dbReference type="Proteomes" id="UP000326939">
    <property type="component" value="Chromosome 15"/>
</dbReference>
<keyword evidence="4" id="KW-1185">Reference proteome</keyword>
<keyword evidence="2" id="KW-0808">Transferase</keyword>